<dbReference type="EMBL" id="CP071503">
    <property type="protein sequence ID" value="QSX32682.1"/>
    <property type="molecule type" value="Genomic_DNA"/>
</dbReference>
<evidence type="ECO:0000313" key="2">
    <source>
        <dbReference type="Proteomes" id="UP000662770"/>
    </source>
</evidence>
<gene>
    <name evidence="1" type="ORF">JYB87_13100</name>
</gene>
<name>A0ABX7QML1_9GAMM</name>
<accession>A0ABX7QML1</accession>
<reference evidence="1 2" key="1">
    <citation type="submission" date="2021-03" db="EMBL/GenBank/DDBJ databases">
        <title>Novel species identification of genus Shewanella.</title>
        <authorList>
            <person name="Liu G."/>
            <person name="Zhang Q."/>
        </authorList>
    </citation>
    <scope>NUCLEOTIDE SEQUENCE [LARGE SCALE GENOMIC DNA]</scope>
    <source>
        <strain evidence="1 2">FJAT-51800</strain>
    </source>
</reference>
<evidence type="ECO:0000313" key="1">
    <source>
        <dbReference type="EMBL" id="QSX32682.1"/>
    </source>
</evidence>
<protein>
    <submittedName>
        <fullName evidence="1">Glycosyltransferase</fullName>
    </submittedName>
</protein>
<dbReference type="Pfam" id="PF13692">
    <property type="entry name" value="Glyco_trans_1_4"/>
    <property type="match status" value="1"/>
</dbReference>
<dbReference type="SUPFAM" id="SSF53756">
    <property type="entry name" value="UDP-Glycosyltransferase/glycogen phosphorylase"/>
    <property type="match status" value="1"/>
</dbReference>
<organism evidence="1 2">
    <name type="scientific">Shewanella avicenniae</name>
    <dbReference type="NCBI Taxonomy" id="2814294"/>
    <lineage>
        <taxon>Bacteria</taxon>
        <taxon>Pseudomonadati</taxon>
        <taxon>Pseudomonadota</taxon>
        <taxon>Gammaproteobacteria</taxon>
        <taxon>Alteromonadales</taxon>
        <taxon>Shewanellaceae</taxon>
        <taxon>Shewanella</taxon>
    </lineage>
</organism>
<dbReference type="Proteomes" id="UP000662770">
    <property type="component" value="Chromosome"/>
</dbReference>
<dbReference type="RefSeq" id="WP_207353923.1">
    <property type="nucleotide sequence ID" value="NZ_CP071503.1"/>
</dbReference>
<keyword evidence="2" id="KW-1185">Reference proteome</keyword>
<sequence length="394" mass="44944">MFADFSQVVVLAFSDTDKCKICQDSQQKFVTLPKPSFLELFKNLFFKVLLERWSLNEALFYSYKAQRIINSHLNSDIDVVYVDSVRMATYLLVNGFSGAISVLDYDDIYSLRYENLYKSGGAVDVLGFYKSKLPRVVLYFIPLIIRAVLKFESARIRKRELFYASKFDGRVIVSPVESKMLSEMANLDVTDIAMSVPDYSRRVSRFSCLIENTDSKVSSVRVSLIGNFDYFPNQQSVDYIVNQIFPVFIQNGVVLTLDLIGRTSDDFKARYNLSNVNFLGFVDDLHEAVADSVCLLSPIVSGTGIKTKIVESFSLGLPVVTNQKGIEGLDVNNNRDILLAGTPEEYFEQVMRLANDLSFRDNISLNAYQYFSLNFRMEVIRSKWVSLIKNLEQR</sequence>
<proteinExistence type="predicted"/>
<dbReference type="Gene3D" id="3.40.50.2000">
    <property type="entry name" value="Glycogen Phosphorylase B"/>
    <property type="match status" value="1"/>
</dbReference>